<comment type="similarity">
    <text evidence="6">Belongs to the class I-like SAM-binding methyltransferase superfamily. RNA M5U methyltransferase family.</text>
</comment>
<accession>A0A975DFU0</accession>
<evidence type="ECO:0000256" key="3">
    <source>
        <dbReference type="ARBA" id="ARBA00022679"/>
    </source>
</evidence>
<keyword evidence="2 6" id="KW-0489">Methyltransferase</keyword>
<feature type="binding site" evidence="6">
    <location>
        <position position="274"/>
    </location>
    <ligand>
        <name>S-adenosyl-L-methionine</name>
        <dbReference type="ChEBI" id="CHEBI:59789"/>
    </ligand>
</feature>
<evidence type="ECO:0000313" key="9">
    <source>
        <dbReference type="EMBL" id="QTH70998.1"/>
    </source>
</evidence>
<dbReference type="PROSITE" id="PS01231">
    <property type="entry name" value="TRMA_2"/>
    <property type="match status" value="1"/>
</dbReference>
<dbReference type="Gene3D" id="3.40.50.150">
    <property type="entry name" value="Vaccinia Virus protein VP39"/>
    <property type="match status" value="1"/>
</dbReference>
<evidence type="ECO:0000259" key="8">
    <source>
        <dbReference type="PROSITE" id="PS50926"/>
    </source>
</evidence>
<dbReference type="PROSITE" id="PS50926">
    <property type="entry name" value="TRAM"/>
    <property type="match status" value="1"/>
</dbReference>
<dbReference type="Pfam" id="PF01938">
    <property type="entry name" value="TRAM"/>
    <property type="match status" value="1"/>
</dbReference>
<proteinExistence type="inferred from homology"/>
<dbReference type="KEGG" id="pxi:J5O05_14155"/>
<dbReference type="Gene3D" id="2.40.50.1070">
    <property type="match status" value="1"/>
</dbReference>
<dbReference type="PROSITE" id="PS51687">
    <property type="entry name" value="SAM_MT_RNA_M5U"/>
    <property type="match status" value="1"/>
</dbReference>
<feature type="active site" evidence="7">
    <location>
        <position position="398"/>
    </location>
</feature>
<sequence>MAQFFRASKKAATQKVMTLTVTGCDHQGRGVARQDGKVWFIDGALKSETVKAEAYQNKSKFVEAKTVKVLDASQQRVQPFCADFERCGGCQLQHQHIDGQVADKQEAVAALFSKFCRLTELPWQTPILSDAQHYRRSARLACFHDKDSDTLQVGFREKGSKRIVPIHYCHVLTEPFADLASKIRDALNKHAQLKSVSHVQLSDADNGRFVLLRHLKTISVELKAQFEQQMGNDNWHFIWQGPKDELSELTYPLPEYRLEKLGLAFQYKLDNFVQVNAKVNEAMIEQALSWLNLSSNDLVLDLFSGIGNFSLAAAKCANEVIGVEGVQSSVAMATQNAHTNSVANAEFHCADLTQNLANAPWFKSNANVLILDPSRVGAEEILKQLPLKQFDRVLYVSCDPVTLARDSAVILAAKFELTRVGLMNMFPHTGHIESMALFQRR</sequence>
<dbReference type="PANTHER" id="PTHR11061">
    <property type="entry name" value="RNA M5U METHYLTRANSFERASE"/>
    <property type="match status" value="1"/>
</dbReference>
<keyword evidence="5" id="KW-0411">Iron-sulfur</keyword>
<evidence type="ECO:0000256" key="5">
    <source>
        <dbReference type="ARBA" id="ARBA00023014"/>
    </source>
</evidence>
<dbReference type="NCBIfam" id="NF009639">
    <property type="entry name" value="PRK13168.1"/>
    <property type="match status" value="1"/>
</dbReference>
<keyword evidence="3 6" id="KW-0808">Transferase</keyword>
<dbReference type="GO" id="GO:0051539">
    <property type="term" value="F:4 iron, 4 sulfur cluster binding"/>
    <property type="evidence" value="ECO:0007669"/>
    <property type="project" value="UniProtKB-KW"/>
</dbReference>
<dbReference type="GO" id="GO:0070041">
    <property type="term" value="F:rRNA (uridine-C5-)-methyltransferase activity"/>
    <property type="evidence" value="ECO:0007669"/>
    <property type="project" value="TreeGrafter"/>
</dbReference>
<keyword evidence="1" id="KW-0408">Iron</keyword>
<dbReference type="PROSITE" id="PS01230">
    <property type="entry name" value="TRMA_1"/>
    <property type="match status" value="1"/>
</dbReference>
<dbReference type="InterPro" id="IPR030391">
    <property type="entry name" value="MeTrfase_TrmA_CS"/>
</dbReference>
<dbReference type="InterPro" id="IPR030390">
    <property type="entry name" value="MeTrfase_TrmA_AS"/>
</dbReference>
<dbReference type="Pfam" id="PF05958">
    <property type="entry name" value="tRNA_U5-meth_tr"/>
    <property type="match status" value="1"/>
</dbReference>
<dbReference type="InterPro" id="IPR029063">
    <property type="entry name" value="SAM-dependent_MTases_sf"/>
</dbReference>
<evidence type="ECO:0000256" key="1">
    <source>
        <dbReference type="ARBA" id="ARBA00022485"/>
    </source>
</evidence>
<reference evidence="9" key="1">
    <citation type="submission" date="2021-03" db="EMBL/GenBank/DDBJ databases">
        <title>Complete Genome of Pseudoalteromonas xiamenensis STKMTI.2, a new potential marine bacterium producing anti-Vibrio compounds.</title>
        <authorList>
            <person name="Handayani D.P."/>
            <person name="Isnansetyo A."/>
            <person name="Istiqomah I."/>
            <person name="Jumina J."/>
        </authorList>
    </citation>
    <scope>NUCLEOTIDE SEQUENCE</scope>
    <source>
        <strain evidence="9">STKMTI.2</strain>
    </source>
</reference>
<feature type="binding site" evidence="6">
    <location>
        <position position="372"/>
    </location>
    <ligand>
        <name>S-adenosyl-L-methionine</name>
        <dbReference type="ChEBI" id="CHEBI:59789"/>
    </ligand>
</feature>
<dbReference type="SUPFAM" id="SSF50249">
    <property type="entry name" value="Nucleic acid-binding proteins"/>
    <property type="match status" value="1"/>
</dbReference>
<dbReference type="InterPro" id="IPR002792">
    <property type="entry name" value="TRAM_dom"/>
</dbReference>
<dbReference type="PANTHER" id="PTHR11061:SF49">
    <property type="entry name" value="23S RRNA (URACIL(1939)-C(5))-METHYLTRANSFERASE RLMD"/>
    <property type="match status" value="1"/>
</dbReference>
<dbReference type="FunFam" id="2.40.50.140:FF:000097">
    <property type="entry name" value="23S rRNA (uracil(1939)-C(5))-methyltransferase RlmD"/>
    <property type="match status" value="1"/>
</dbReference>
<dbReference type="EMBL" id="CP072133">
    <property type="protein sequence ID" value="QTH70998.1"/>
    <property type="molecule type" value="Genomic_DNA"/>
</dbReference>
<evidence type="ECO:0000313" key="10">
    <source>
        <dbReference type="Proteomes" id="UP000664904"/>
    </source>
</evidence>
<organism evidence="9 10">
    <name type="scientific">Pseudoalteromonas xiamenensis</name>
    <dbReference type="NCBI Taxonomy" id="882626"/>
    <lineage>
        <taxon>Bacteria</taxon>
        <taxon>Pseudomonadati</taxon>
        <taxon>Pseudomonadota</taxon>
        <taxon>Gammaproteobacteria</taxon>
        <taxon>Alteromonadales</taxon>
        <taxon>Pseudoalteromonadaceae</taxon>
        <taxon>Pseudoalteromonas</taxon>
    </lineage>
</organism>
<evidence type="ECO:0000256" key="7">
    <source>
        <dbReference type="PROSITE-ProRule" id="PRU10015"/>
    </source>
</evidence>
<keyword evidence="1" id="KW-0479">Metal-binding</keyword>
<name>A0A975DFU0_9GAMM</name>
<dbReference type="InterPro" id="IPR010280">
    <property type="entry name" value="U5_MeTrfase_fam"/>
</dbReference>
<evidence type="ECO:0000256" key="4">
    <source>
        <dbReference type="ARBA" id="ARBA00022691"/>
    </source>
</evidence>
<feature type="active site" description="Nucleophile" evidence="6">
    <location>
        <position position="398"/>
    </location>
</feature>
<dbReference type="SUPFAM" id="SSF53335">
    <property type="entry name" value="S-adenosyl-L-methionine-dependent methyltransferases"/>
    <property type="match status" value="1"/>
</dbReference>
<keyword evidence="4 6" id="KW-0949">S-adenosyl-L-methionine</keyword>
<feature type="binding site" evidence="6">
    <location>
        <position position="324"/>
    </location>
    <ligand>
        <name>S-adenosyl-L-methionine</name>
        <dbReference type="ChEBI" id="CHEBI:59789"/>
    </ligand>
</feature>
<dbReference type="CDD" id="cd02440">
    <property type="entry name" value="AdoMet_MTases"/>
    <property type="match status" value="1"/>
</dbReference>
<dbReference type="RefSeq" id="WP_208842640.1">
    <property type="nucleotide sequence ID" value="NZ_CP072133.1"/>
</dbReference>
<evidence type="ECO:0000256" key="2">
    <source>
        <dbReference type="ARBA" id="ARBA00022603"/>
    </source>
</evidence>
<keyword evidence="1" id="KW-0004">4Fe-4S</keyword>
<dbReference type="EC" id="2.1.1.190" evidence="9"/>
<feature type="domain" description="TRAM" evidence="8">
    <location>
        <begin position="10"/>
        <end position="68"/>
    </location>
</feature>
<protein>
    <submittedName>
        <fullName evidence="9">23S rRNA (Uracil(1939)-C(5))-methyltransferase RlmD</fullName>
        <ecNumber evidence="9">2.1.1.190</ecNumber>
    </submittedName>
</protein>
<feature type="binding site" evidence="6">
    <location>
        <position position="303"/>
    </location>
    <ligand>
        <name>S-adenosyl-L-methionine</name>
        <dbReference type="ChEBI" id="CHEBI:59789"/>
    </ligand>
</feature>
<dbReference type="AlphaFoldDB" id="A0A975DFU0"/>
<keyword evidence="10" id="KW-1185">Reference proteome</keyword>
<dbReference type="InterPro" id="IPR012340">
    <property type="entry name" value="NA-bd_OB-fold"/>
</dbReference>
<evidence type="ECO:0000256" key="6">
    <source>
        <dbReference type="PROSITE-ProRule" id="PRU01024"/>
    </source>
</evidence>
<gene>
    <name evidence="9" type="primary">rlmD</name>
    <name evidence="9" type="ORF">J5O05_14155</name>
</gene>
<dbReference type="Gene3D" id="2.40.50.140">
    <property type="entry name" value="Nucleic acid-binding proteins"/>
    <property type="match status" value="1"/>
</dbReference>
<dbReference type="Proteomes" id="UP000664904">
    <property type="component" value="Chromosome"/>
</dbReference>
<dbReference type="GO" id="GO:0070475">
    <property type="term" value="P:rRNA base methylation"/>
    <property type="evidence" value="ECO:0007669"/>
    <property type="project" value="TreeGrafter"/>
</dbReference>